<dbReference type="PaxDb" id="667014-Thein_0945"/>
<dbReference type="Proteomes" id="UP000006793">
    <property type="component" value="Chromosome"/>
</dbReference>
<proteinExistence type="predicted"/>
<evidence type="ECO:0000313" key="1">
    <source>
        <dbReference type="EMBL" id="AEH44819.1"/>
    </source>
</evidence>
<accession>F8AD85</accession>
<dbReference type="OrthoDB" id="9803274at2"/>
<evidence type="ECO:0000313" key="2">
    <source>
        <dbReference type="Proteomes" id="UP000006793"/>
    </source>
</evidence>
<reference evidence="1 2" key="2">
    <citation type="journal article" date="2012" name="Stand. Genomic Sci.">
        <title>Complete genome sequence of the thermophilic sulfate-reducing ocean bacterium Thermodesulfatator indicus type strain (CIR29812(T)).</title>
        <authorList>
            <person name="Anderson I."/>
            <person name="Saunders E."/>
            <person name="Lapidus A."/>
            <person name="Nolan M."/>
            <person name="Lucas S."/>
            <person name="Tice H."/>
            <person name="Del Rio T.G."/>
            <person name="Cheng J.F."/>
            <person name="Han C."/>
            <person name="Tapia R."/>
            <person name="Goodwin L.A."/>
            <person name="Pitluck S."/>
            <person name="Liolios K."/>
            <person name="Mavromatis K."/>
            <person name="Pagani I."/>
            <person name="Ivanova N."/>
            <person name="Mikhailova N."/>
            <person name="Pati A."/>
            <person name="Chen A."/>
            <person name="Palaniappan K."/>
            <person name="Land M."/>
            <person name="Hauser L."/>
            <person name="Jeffries C.D."/>
            <person name="Chang Y.J."/>
            <person name="Brambilla E.M."/>
            <person name="Rohde M."/>
            <person name="Spring S."/>
            <person name="Goker M."/>
            <person name="Detter J.C."/>
            <person name="Woyke T."/>
            <person name="Bristow J."/>
            <person name="Eisen J.A."/>
            <person name="Markowitz V."/>
            <person name="Hugenholtz P."/>
            <person name="Kyrpides N.C."/>
            <person name="Klenk H.P."/>
        </authorList>
    </citation>
    <scope>NUCLEOTIDE SEQUENCE [LARGE SCALE GENOMIC DNA]</scope>
    <source>
        <strain evidence="2">DSM 15286 / JCM 11887 / CIR29812</strain>
    </source>
</reference>
<reference evidence="2" key="1">
    <citation type="submission" date="2011-04" db="EMBL/GenBank/DDBJ databases">
        <title>The complete genome of Thermodesulfatator indicus DSM 15286.</title>
        <authorList>
            <person name="Lucas S."/>
            <person name="Copeland A."/>
            <person name="Lapidus A."/>
            <person name="Bruce D."/>
            <person name="Goodwin L."/>
            <person name="Pitluck S."/>
            <person name="Peters L."/>
            <person name="Kyrpides N."/>
            <person name="Mavromatis K."/>
            <person name="Pagani I."/>
            <person name="Ivanova N."/>
            <person name="Saunders L."/>
            <person name="Detter J.C."/>
            <person name="Tapia R."/>
            <person name="Han C."/>
            <person name="Land M."/>
            <person name="Hauser L."/>
            <person name="Markowitz V."/>
            <person name="Cheng J.-F."/>
            <person name="Hugenholtz P."/>
            <person name="Woyke T."/>
            <person name="Wu D."/>
            <person name="Spring S."/>
            <person name="Schroeder M."/>
            <person name="Brambilla E."/>
            <person name="Klenk H.-P."/>
            <person name="Eisen J.A."/>
        </authorList>
    </citation>
    <scope>NUCLEOTIDE SEQUENCE [LARGE SCALE GENOMIC DNA]</scope>
    <source>
        <strain evidence="2">DSM 15286 / JCM 11887 / CIR29812</strain>
    </source>
</reference>
<evidence type="ECO:0008006" key="3">
    <source>
        <dbReference type="Google" id="ProtNLM"/>
    </source>
</evidence>
<dbReference type="AlphaFoldDB" id="F8AD85"/>
<organism evidence="1 2">
    <name type="scientific">Thermodesulfatator indicus (strain DSM 15286 / JCM 11887 / CIR29812)</name>
    <dbReference type="NCBI Taxonomy" id="667014"/>
    <lineage>
        <taxon>Bacteria</taxon>
        <taxon>Pseudomonadati</taxon>
        <taxon>Thermodesulfobacteriota</taxon>
        <taxon>Thermodesulfobacteria</taxon>
        <taxon>Thermodesulfobacteriales</taxon>
        <taxon>Thermodesulfatatoraceae</taxon>
        <taxon>Thermodesulfatator</taxon>
    </lineage>
</organism>
<name>F8AD85_THEID</name>
<dbReference type="STRING" id="667014.Thein_0945"/>
<sequence length="103" mass="12001">MLIAMGENFRTRFKKARTEKDLRLLTQKFFKESLKGLPPGFRIKAQVLSINPPRVMVKIPAHSEGNPIRITQVDQLIEELEDFGLEVILCYQDDLEELNVRKF</sequence>
<dbReference type="EMBL" id="CP002683">
    <property type="protein sequence ID" value="AEH44819.1"/>
    <property type="molecule type" value="Genomic_DNA"/>
</dbReference>
<dbReference type="InParanoid" id="F8AD85"/>
<dbReference type="HOGENOM" id="CLU_178620_0_0_0"/>
<dbReference type="KEGG" id="tid:Thein_0945"/>
<dbReference type="eggNOG" id="ENOG502ZKTS">
    <property type="taxonomic scope" value="Bacteria"/>
</dbReference>
<gene>
    <name evidence="1" type="ordered locus">Thein_0945</name>
</gene>
<protein>
    <recommendedName>
        <fullName evidence="3">DUF721 domain-containing protein</fullName>
    </recommendedName>
</protein>
<keyword evidence="2" id="KW-1185">Reference proteome</keyword>